<name>A0A1H3GY83_9RHOB</name>
<sequence length="128" mass="13511">MDRVGMGRKTKAARVVLVLGMGLALAGCGRFGLGWPGSGSSEILFEGQRFNATARAVERRDKQSFVVSVPGAVQSLRGPILAGDHAGKKHCIHFFGTSDIDWTVGPDTDPAALVIEGGALRFAGRCRD</sequence>
<protein>
    <recommendedName>
        <fullName evidence="3">Lipoprotein</fullName>
    </recommendedName>
</protein>
<evidence type="ECO:0000313" key="2">
    <source>
        <dbReference type="Proteomes" id="UP000199286"/>
    </source>
</evidence>
<dbReference type="EMBL" id="FNPF01000003">
    <property type="protein sequence ID" value="SDY07484.1"/>
    <property type="molecule type" value="Genomic_DNA"/>
</dbReference>
<reference evidence="1 2" key="1">
    <citation type="submission" date="2016-10" db="EMBL/GenBank/DDBJ databases">
        <authorList>
            <person name="de Groot N.N."/>
        </authorList>
    </citation>
    <scope>NUCLEOTIDE SEQUENCE [LARGE SCALE GENOMIC DNA]</scope>
    <source>
        <strain evidence="1 2">DSM 26880</strain>
    </source>
</reference>
<organism evidence="1 2">
    <name type="scientific">Citreimonas salinaria</name>
    <dbReference type="NCBI Taxonomy" id="321339"/>
    <lineage>
        <taxon>Bacteria</taxon>
        <taxon>Pseudomonadati</taxon>
        <taxon>Pseudomonadota</taxon>
        <taxon>Alphaproteobacteria</taxon>
        <taxon>Rhodobacterales</taxon>
        <taxon>Roseobacteraceae</taxon>
        <taxon>Citreimonas</taxon>
    </lineage>
</organism>
<dbReference type="Proteomes" id="UP000199286">
    <property type="component" value="Unassembled WGS sequence"/>
</dbReference>
<proteinExistence type="predicted"/>
<dbReference type="PROSITE" id="PS51257">
    <property type="entry name" value="PROKAR_LIPOPROTEIN"/>
    <property type="match status" value="1"/>
</dbReference>
<dbReference type="STRING" id="321339.SAMN05444340_10381"/>
<accession>A0A1H3GY83</accession>
<evidence type="ECO:0008006" key="3">
    <source>
        <dbReference type="Google" id="ProtNLM"/>
    </source>
</evidence>
<dbReference type="AlphaFoldDB" id="A0A1H3GY83"/>
<keyword evidence="2" id="KW-1185">Reference proteome</keyword>
<gene>
    <name evidence="1" type="ORF">SAMN05444340_10381</name>
</gene>
<evidence type="ECO:0000313" key="1">
    <source>
        <dbReference type="EMBL" id="SDY07484.1"/>
    </source>
</evidence>